<evidence type="ECO:0000313" key="1">
    <source>
        <dbReference type="EMBL" id="MFD2756069.1"/>
    </source>
</evidence>
<comment type="caution">
    <text evidence="1">The sequence shown here is derived from an EMBL/GenBank/DDBJ whole genome shotgun (WGS) entry which is preliminary data.</text>
</comment>
<dbReference type="Gene3D" id="1.10.287.130">
    <property type="match status" value="1"/>
</dbReference>
<reference evidence="2" key="1">
    <citation type="journal article" date="2019" name="Int. J. Syst. Evol. Microbiol.">
        <title>The Global Catalogue of Microorganisms (GCM) 10K type strain sequencing project: providing services to taxonomists for standard genome sequencing and annotation.</title>
        <authorList>
            <consortium name="The Broad Institute Genomics Platform"/>
            <consortium name="The Broad Institute Genome Sequencing Center for Infectious Disease"/>
            <person name="Wu L."/>
            <person name="Ma J."/>
        </authorList>
    </citation>
    <scope>NUCLEOTIDE SEQUENCE [LARGE SCALE GENOMIC DNA]</scope>
    <source>
        <strain evidence="2">TISTR 1906</strain>
    </source>
</reference>
<organism evidence="1 2">
    <name type="scientific">Comamonas terrae</name>
    <dbReference type="NCBI Taxonomy" id="673548"/>
    <lineage>
        <taxon>Bacteria</taxon>
        <taxon>Pseudomonadati</taxon>
        <taxon>Pseudomonadota</taxon>
        <taxon>Betaproteobacteria</taxon>
        <taxon>Burkholderiales</taxon>
        <taxon>Comamonadaceae</taxon>
        <taxon>Comamonas</taxon>
    </lineage>
</organism>
<protein>
    <recommendedName>
        <fullName evidence="3">Signal transduction histidine kinase dimerisation/phosphoacceptor domain-containing protein</fullName>
    </recommendedName>
</protein>
<proteinExistence type="predicted"/>
<gene>
    <name evidence="1" type="ORF">ACFSW6_18525</name>
</gene>
<evidence type="ECO:0000313" key="2">
    <source>
        <dbReference type="Proteomes" id="UP001597463"/>
    </source>
</evidence>
<keyword evidence="2" id="KW-1185">Reference proteome</keyword>
<accession>A0ABW5UT24</accession>
<name>A0ABW5UT24_9BURK</name>
<dbReference type="RefSeq" id="WP_157082022.1">
    <property type="nucleotide sequence ID" value="NZ_BCNT01000009.1"/>
</dbReference>
<dbReference type="EMBL" id="JBHUMV010000009">
    <property type="protein sequence ID" value="MFD2756069.1"/>
    <property type="molecule type" value="Genomic_DNA"/>
</dbReference>
<evidence type="ECO:0008006" key="3">
    <source>
        <dbReference type="Google" id="ProtNLM"/>
    </source>
</evidence>
<sequence length="461" mass="50269">MLKPSRTVFLLVALAVLAAVFAALLLHLRQSDYRAAEREAQLKSHFLVLSLQNELNGMDTGGKHAARPDVAAPVHALLDTAARRMMDALPSLEPRPWNGLLVDDLGRVVIVQPPDFLEAAHISPQAIAKAHAQVQGPSERWVLIQDIEGAFRPAYLNRTPQGWAWIVPLSCGAPLECTVSRTWQWIGGGVLLLVLACILVVRTASRKKAVPDTERTQTSAISERREEIFSTQDRWAVVGRMAGRFAHEFNNQLGIMSNSAYLIQRRTTDPKLALPTQAMLRAVDAASLLTQFLQRLGAGHATQTQAIDLTNWLEESETTFTMVLGKCIPLDLQIGTEPLGVSADPEILELALIIALLHIRAALQDIERVSISAAVMGPDKERELLSGRYAEILVVAKTSGESSGPVTWKLLDIHDEGELGLLQRLCQSMEGCGWSGQNDGGHMAVSITLPMPGEDRPAQSA</sequence>
<dbReference type="Proteomes" id="UP001597463">
    <property type="component" value="Unassembled WGS sequence"/>
</dbReference>